<evidence type="ECO:0000313" key="4">
    <source>
        <dbReference type="Proteomes" id="UP000011087"/>
    </source>
</evidence>
<dbReference type="PaxDb" id="55529-EKX46923"/>
<protein>
    <submittedName>
        <fullName evidence="2 3">Uncharacterized protein</fullName>
    </submittedName>
</protein>
<evidence type="ECO:0000313" key="2">
    <source>
        <dbReference type="EMBL" id="EKX46923.1"/>
    </source>
</evidence>
<name>L1JEG9_GUITC</name>
<organism evidence="2">
    <name type="scientific">Guillardia theta (strain CCMP2712)</name>
    <name type="common">Cryptophyte</name>
    <dbReference type="NCBI Taxonomy" id="905079"/>
    <lineage>
        <taxon>Eukaryota</taxon>
        <taxon>Cryptophyceae</taxon>
        <taxon>Pyrenomonadales</taxon>
        <taxon>Geminigeraceae</taxon>
        <taxon>Guillardia</taxon>
    </lineage>
</organism>
<accession>L1JEG9</accession>
<gene>
    <name evidence="2" type="ORF">GUITHDRAFT_152248</name>
</gene>
<reference evidence="3" key="3">
    <citation type="submission" date="2016-03" db="UniProtKB">
        <authorList>
            <consortium name="EnsemblProtists"/>
        </authorList>
    </citation>
    <scope>IDENTIFICATION</scope>
</reference>
<reference evidence="2 4" key="1">
    <citation type="journal article" date="2012" name="Nature">
        <title>Algal genomes reveal evolutionary mosaicism and the fate of nucleomorphs.</title>
        <authorList>
            <consortium name="DOE Joint Genome Institute"/>
            <person name="Curtis B.A."/>
            <person name="Tanifuji G."/>
            <person name="Burki F."/>
            <person name="Gruber A."/>
            <person name="Irimia M."/>
            <person name="Maruyama S."/>
            <person name="Arias M.C."/>
            <person name="Ball S.G."/>
            <person name="Gile G.H."/>
            <person name="Hirakawa Y."/>
            <person name="Hopkins J.F."/>
            <person name="Kuo A."/>
            <person name="Rensing S.A."/>
            <person name="Schmutz J."/>
            <person name="Symeonidi A."/>
            <person name="Elias M."/>
            <person name="Eveleigh R.J."/>
            <person name="Herman E.K."/>
            <person name="Klute M.J."/>
            <person name="Nakayama T."/>
            <person name="Obornik M."/>
            <person name="Reyes-Prieto A."/>
            <person name="Armbrust E.V."/>
            <person name="Aves S.J."/>
            <person name="Beiko R.G."/>
            <person name="Coutinho P."/>
            <person name="Dacks J.B."/>
            <person name="Durnford D.G."/>
            <person name="Fast N.M."/>
            <person name="Green B.R."/>
            <person name="Grisdale C.J."/>
            <person name="Hempel F."/>
            <person name="Henrissat B."/>
            <person name="Hoppner M.P."/>
            <person name="Ishida K."/>
            <person name="Kim E."/>
            <person name="Koreny L."/>
            <person name="Kroth P.G."/>
            <person name="Liu Y."/>
            <person name="Malik S.B."/>
            <person name="Maier U.G."/>
            <person name="McRose D."/>
            <person name="Mock T."/>
            <person name="Neilson J.A."/>
            <person name="Onodera N.T."/>
            <person name="Poole A.M."/>
            <person name="Pritham E.J."/>
            <person name="Richards T.A."/>
            <person name="Rocap G."/>
            <person name="Roy S.W."/>
            <person name="Sarai C."/>
            <person name="Schaack S."/>
            <person name="Shirato S."/>
            <person name="Slamovits C.H."/>
            <person name="Spencer D.F."/>
            <person name="Suzuki S."/>
            <person name="Worden A.Z."/>
            <person name="Zauner S."/>
            <person name="Barry K."/>
            <person name="Bell C."/>
            <person name="Bharti A.K."/>
            <person name="Crow J.A."/>
            <person name="Grimwood J."/>
            <person name="Kramer R."/>
            <person name="Lindquist E."/>
            <person name="Lucas S."/>
            <person name="Salamov A."/>
            <person name="McFadden G.I."/>
            <person name="Lane C.E."/>
            <person name="Keeling P.J."/>
            <person name="Gray M.W."/>
            <person name="Grigoriev I.V."/>
            <person name="Archibald J.M."/>
        </authorList>
    </citation>
    <scope>NUCLEOTIDE SEQUENCE</scope>
    <source>
        <strain evidence="2 4">CCMP2712</strain>
    </source>
</reference>
<dbReference type="GeneID" id="17303572"/>
<dbReference type="Proteomes" id="UP000011087">
    <property type="component" value="Unassembled WGS sequence"/>
</dbReference>
<dbReference type="AlphaFoldDB" id="L1JEG9"/>
<dbReference type="KEGG" id="gtt:GUITHDRAFT_152248"/>
<dbReference type="EnsemblProtists" id="EKX46923">
    <property type="protein sequence ID" value="EKX46923"/>
    <property type="gene ID" value="GUITHDRAFT_152248"/>
</dbReference>
<keyword evidence="4" id="KW-1185">Reference proteome</keyword>
<dbReference type="HOGENOM" id="CLU_3072743_0_0_1"/>
<proteinExistence type="predicted"/>
<sequence length="53" mass="6235">MQERCIETNKSERYNESMSETTRKGHRAAIHRARRFTACNLEAGREVHDKVTE</sequence>
<evidence type="ECO:0000313" key="3">
    <source>
        <dbReference type="EnsemblProtists" id="EKX46923"/>
    </source>
</evidence>
<feature type="region of interest" description="Disordered" evidence="1">
    <location>
        <begin position="1"/>
        <end position="27"/>
    </location>
</feature>
<reference evidence="4" key="2">
    <citation type="submission" date="2012-11" db="EMBL/GenBank/DDBJ databases">
        <authorList>
            <person name="Kuo A."/>
            <person name="Curtis B.A."/>
            <person name="Tanifuji G."/>
            <person name="Burki F."/>
            <person name="Gruber A."/>
            <person name="Irimia M."/>
            <person name="Maruyama S."/>
            <person name="Arias M.C."/>
            <person name="Ball S.G."/>
            <person name="Gile G.H."/>
            <person name="Hirakawa Y."/>
            <person name="Hopkins J.F."/>
            <person name="Rensing S.A."/>
            <person name="Schmutz J."/>
            <person name="Symeonidi A."/>
            <person name="Elias M."/>
            <person name="Eveleigh R.J."/>
            <person name="Herman E.K."/>
            <person name="Klute M.J."/>
            <person name="Nakayama T."/>
            <person name="Obornik M."/>
            <person name="Reyes-Prieto A."/>
            <person name="Armbrust E.V."/>
            <person name="Aves S.J."/>
            <person name="Beiko R.G."/>
            <person name="Coutinho P."/>
            <person name="Dacks J.B."/>
            <person name="Durnford D.G."/>
            <person name="Fast N.M."/>
            <person name="Green B.R."/>
            <person name="Grisdale C."/>
            <person name="Hempe F."/>
            <person name="Henrissat B."/>
            <person name="Hoppner M.P."/>
            <person name="Ishida K.-I."/>
            <person name="Kim E."/>
            <person name="Koreny L."/>
            <person name="Kroth P.G."/>
            <person name="Liu Y."/>
            <person name="Malik S.-B."/>
            <person name="Maier U.G."/>
            <person name="McRose D."/>
            <person name="Mock T."/>
            <person name="Neilson J.A."/>
            <person name="Onodera N.T."/>
            <person name="Poole A.M."/>
            <person name="Pritham E.J."/>
            <person name="Richards T.A."/>
            <person name="Rocap G."/>
            <person name="Roy S.W."/>
            <person name="Sarai C."/>
            <person name="Schaack S."/>
            <person name="Shirato S."/>
            <person name="Slamovits C.H."/>
            <person name="Spencer D.F."/>
            <person name="Suzuki S."/>
            <person name="Worden A.Z."/>
            <person name="Zauner S."/>
            <person name="Barry K."/>
            <person name="Bell C."/>
            <person name="Bharti A.K."/>
            <person name="Crow J.A."/>
            <person name="Grimwood J."/>
            <person name="Kramer R."/>
            <person name="Lindquist E."/>
            <person name="Lucas S."/>
            <person name="Salamov A."/>
            <person name="McFadden G.I."/>
            <person name="Lane C.E."/>
            <person name="Keeling P.J."/>
            <person name="Gray M.W."/>
            <person name="Grigoriev I.V."/>
            <person name="Archibald J.M."/>
        </authorList>
    </citation>
    <scope>NUCLEOTIDE SEQUENCE</scope>
    <source>
        <strain evidence="4">CCMP2712</strain>
    </source>
</reference>
<dbReference type="EMBL" id="JH992992">
    <property type="protein sequence ID" value="EKX46923.1"/>
    <property type="molecule type" value="Genomic_DNA"/>
</dbReference>
<dbReference type="RefSeq" id="XP_005833903.1">
    <property type="nucleotide sequence ID" value="XM_005833846.1"/>
</dbReference>
<feature type="compositionally biased region" description="Basic and acidic residues" evidence="1">
    <location>
        <begin position="1"/>
        <end position="15"/>
    </location>
</feature>
<evidence type="ECO:0000256" key="1">
    <source>
        <dbReference type="SAM" id="MobiDB-lite"/>
    </source>
</evidence>